<feature type="compositionally biased region" description="Polar residues" evidence="1">
    <location>
        <begin position="1"/>
        <end position="10"/>
    </location>
</feature>
<evidence type="ECO:0000256" key="1">
    <source>
        <dbReference type="SAM" id="MobiDB-lite"/>
    </source>
</evidence>
<evidence type="ECO:0000313" key="4">
    <source>
        <dbReference type="Proteomes" id="UP001375240"/>
    </source>
</evidence>
<keyword evidence="2" id="KW-0812">Transmembrane</keyword>
<keyword evidence="2" id="KW-0472">Membrane</keyword>
<feature type="region of interest" description="Disordered" evidence="1">
    <location>
        <begin position="1"/>
        <end position="23"/>
    </location>
</feature>
<evidence type="ECO:0000313" key="3">
    <source>
        <dbReference type="EMBL" id="KAK6335659.1"/>
    </source>
</evidence>
<dbReference type="Proteomes" id="UP001375240">
    <property type="component" value="Unassembled WGS sequence"/>
</dbReference>
<name>A0AAV9U475_9PEZI</name>
<keyword evidence="2" id="KW-1133">Transmembrane helix</keyword>
<evidence type="ECO:0000256" key="2">
    <source>
        <dbReference type="SAM" id="Phobius"/>
    </source>
</evidence>
<organism evidence="3 4">
    <name type="scientific">Orbilia brochopaga</name>
    <dbReference type="NCBI Taxonomy" id="3140254"/>
    <lineage>
        <taxon>Eukaryota</taxon>
        <taxon>Fungi</taxon>
        <taxon>Dikarya</taxon>
        <taxon>Ascomycota</taxon>
        <taxon>Pezizomycotina</taxon>
        <taxon>Orbiliomycetes</taxon>
        <taxon>Orbiliales</taxon>
        <taxon>Orbiliaceae</taxon>
        <taxon>Orbilia</taxon>
    </lineage>
</organism>
<reference evidence="3 4" key="1">
    <citation type="submission" date="2019-10" db="EMBL/GenBank/DDBJ databases">
        <authorList>
            <person name="Palmer J.M."/>
        </authorList>
    </citation>
    <scope>NUCLEOTIDE SEQUENCE [LARGE SCALE GENOMIC DNA]</scope>
    <source>
        <strain evidence="3 4">TWF696</strain>
    </source>
</reference>
<comment type="caution">
    <text evidence="3">The sequence shown here is derived from an EMBL/GenBank/DDBJ whole genome shotgun (WGS) entry which is preliminary data.</text>
</comment>
<feature type="region of interest" description="Disordered" evidence="1">
    <location>
        <begin position="68"/>
        <end position="107"/>
    </location>
</feature>
<protein>
    <submittedName>
        <fullName evidence="3">Uncharacterized protein</fullName>
    </submittedName>
</protein>
<feature type="transmembrane region" description="Helical" evidence="2">
    <location>
        <begin position="190"/>
        <end position="213"/>
    </location>
</feature>
<accession>A0AAV9U475</accession>
<dbReference type="AlphaFoldDB" id="A0AAV9U475"/>
<proteinExistence type="predicted"/>
<gene>
    <name evidence="3" type="ORF">TWF696_002426</name>
</gene>
<dbReference type="EMBL" id="JAVHNQ010000012">
    <property type="protein sequence ID" value="KAK6335659.1"/>
    <property type="molecule type" value="Genomic_DNA"/>
</dbReference>
<sequence>MTDSQVSSWTRGVDHDSDEASPDDEVQNLAFRLENRWTAACEYLADYIDTIQDDEALGGARTHDIDSRPRIVSLDSDQDETSTADESYIITDPLGQSEAGPAGSKDVTTRATANKAPKNYKLAVAHDLLQRELVFCKQMLTATEILFGGCHRGRMMVTTVLACAKCAEIAAPSRSWNINARVSRAIQSNVIWGLLATSLFITVLGPSLGAWLARRCYNRINRLQALLRTQSLREEHRYALTGWEWTTTLHMLSMEAMLARGKRHIKDFFQTRED</sequence>
<keyword evidence="4" id="KW-1185">Reference proteome</keyword>